<dbReference type="Pfam" id="PF02361">
    <property type="entry name" value="CbiQ"/>
    <property type="match status" value="1"/>
</dbReference>
<dbReference type="InterPro" id="IPR051611">
    <property type="entry name" value="ECF_transporter_component"/>
</dbReference>
<organism evidence="8 9">
    <name type="scientific">Crenobacter caeni</name>
    <dbReference type="NCBI Taxonomy" id="2705474"/>
    <lineage>
        <taxon>Bacteria</taxon>
        <taxon>Pseudomonadati</taxon>
        <taxon>Pseudomonadota</taxon>
        <taxon>Betaproteobacteria</taxon>
        <taxon>Neisseriales</taxon>
        <taxon>Neisseriaceae</taxon>
        <taxon>Crenobacter</taxon>
    </lineage>
</organism>
<name>A0A6B2KNH9_9NEIS</name>
<evidence type="ECO:0000313" key="8">
    <source>
        <dbReference type="EMBL" id="NDV11792.1"/>
    </source>
</evidence>
<evidence type="ECO:0000313" key="9">
    <source>
        <dbReference type="Proteomes" id="UP000482578"/>
    </source>
</evidence>
<keyword evidence="9" id="KW-1185">Reference proteome</keyword>
<protein>
    <submittedName>
        <fullName evidence="8">Cobalt ECF transporter T component CbiQ</fullName>
    </submittedName>
</protein>
<evidence type="ECO:0000256" key="6">
    <source>
        <dbReference type="ARBA" id="ARBA00023136"/>
    </source>
</evidence>
<evidence type="ECO:0000256" key="4">
    <source>
        <dbReference type="ARBA" id="ARBA00022692"/>
    </source>
</evidence>
<accession>A0A6B2KNH9</accession>
<feature type="transmembrane region" description="Helical" evidence="7">
    <location>
        <begin position="72"/>
        <end position="92"/>
    </location>
</feature>
<feature type="transmembrane region" description="Helical" evidence="7">
    <location>
        <begin position="38"/>
        <end position="65"/>
    </location>
</feature>
<dbReference type="PANTHER" id="PTHR34857:SF2">
    <property type="entry name" value="SLL0384 PROTEIN"/>
    <property type="match status" value="1"/>
</dbReference>
<dbReference type="RefSeq" id="WP_163315049.1">
    <property type="nucleotide sequence ID" value="NZ_JAAGAA010000002.1"/>
</dbReference>
<dbReference type="CDD" id="cd16914">
    <property type="entry name" value="EcfT"/>
    <property type="match status" value="1"/>
</dbReference>
<dbReference type="GO" id="GO:0005886">
    <property type="term" value="C:plasma membrane"/>
    <property type="evidence" value="ECO:0007669"/>
    <property type="project" value="UniProtKB-ARBA"/>
</dbReference>
<sequence length="270" mass="29270">MAGLAHALSSIRRADSLAGRSTLASTIDARAKLLASLWVVGVLASFPSYEVASLLPLALFPVVLLVTGEVPLGWLCGRLLLALPFVLMVGMLNPWLDPSPMASPWGAPIAAGWFSLASILLRGLIAVSSALLLLATTGIIRIGYAMSALGLPAVLVNQVLFLYRYLFVVGEELARTVQAWQLRRAGKPRHGVPPHQLKLLLAAVLARTFQRAMRIHQAMLARGFDGQLRLPSAPRWHLRDTVFLLFWIAFPLLARLVDIPLTLGRLLTGA</sequence>
<evidence type="ECO:0000256" key="2">
    <source>
        <dbReference type="ARBA" id="ARBA00008564"/>
    </source>
</evidence>
<feature type="transmembrane region" description="Helical" evidence="7">
    <location>
        <begin position="112"/>
        <end position="135"/>
    </location>
</feature>
<dbReference type="InterPro" id="IPR003339">
    <property type="entry name" value="ABC/ECF_trnsptr_transmembrane"/>
</dbReference>
<evidence type="ECO:0000256" key="1">
    <source>
        <dbReference type="ARBA" id="ARBA00004141"/>
    </source>
</evidence>
<comment type="caution">
    <text evidence="8">The sequence shown here is derived from an EMBL/GenBank/DDBJ whole genome shotgun (WGS) entry which is preliminary data.</text>
</comment>
<evidence type="ECO:0000256" key="5">
    <source>
        <dbReference type="ARBA" id="ARBA00022989"/>
    </source>
</evidence>
<keyword evidence="6 7" id="KW-0472">Membrane</keyword>
<evidence type="ECO:0000256" key="3">
    <source>
        <dbReference type="ARBA" id="ARBA00022475"/>
    </source>
</evidence>
<proteinExistence type="inferred from homology"/>
<dbReference type="EMBL" id="JAAGAA010000002">
    <property type="protein sequence ID" value="NDV11792.1"/>
    <property type="molecule type" value="Genomic_DNA"/>
</dbReference>
<dbReference type="PANTHER" id="PTHR34857">
    <property type="entry name" value="SLL0384 PROTEIN"/>
    <property type="match status" value="1"/>
</dbReference>
<dbReference type="Proteomes" id="UP000482578">
    <property type="component" value="Unassembled WGS sequence"/>
</dbReference>
<comment type="subcellular location">
    <subcellularLocation>
        <location evidence="1">Membrane</location>
        <topology evidence="1">Multi-pass membrane protein</topology>
    </subcellularLocation>
</comment>
<feature type="transmembrane region" description="Helical" evidence="7">
    <location>
        <begin position="142"/>
        <end position="163"/>
    </location>
</feature>
<evidence type="ECO:0000256" key="7">
    <source>
        <dbReference type="SAM" id="Phobius"/>
    </source>
</evidence>
<comment type="similarity">
    <text evidence="2">Belongs to the CbiQ family.</text>
</comment>
<dbReference type="AlphaFoldDB" id="A0A6B2KNH9"/>
<keyword evidence="3" id="KW-1003">Cell membrane</keyword>
<keyword evidence="5 7" id="KW-1133">Transmembrane helix</keyword>
<reference evidence="8 9" key="1">
    <citation type="submission" date="2020-02" db="EMBL/GenBank/DDBJ databases">
        <authorList>
            <person name="Yang Z."/>
        </authorList>
    </citation>
    <scope>NUCLEOTIDE SEQUENCE [LARGE SCALE GENOMIC DNA]</scope>
    <source>
        <strain evidence="8 9">HX-7-9</strain>
    </source>
</reference>
<keyword evidence="4 7" id="KW-0812">Transmembrane</keyword>
<gene>
    <name evidence="8" type="ORF">GZH52_03135</name>
</gene>